<dbReference type="Proteomes" id="UP001165064">
    <property type="component" value="Unassembled WGS sequence"/>
</dbReference>
<evidence type="ECO:0000313" key="2">
    <source>
        <dbReference type="Proteomes" id="UP001165064"/>
    </source>
</evidence>
<gene>
    <name evidence="1" type="ORF">Amon02_000381100</name>
</gene>
<sequence>MSSAAPQPLPMKVSKQLRKLSFDGSDVANSRKGSYSTDMGLGTRRAFSFSGVSSNPSSRNVSYSDIQSPQENSSISQQPRQISIAKTLESRKFSSGAFSVKSRQVSNYSIASETNPYMFMDIIYDDYIKQRQASMASTFSYMPRSVSSSTLPKSSSQFELSQQSAPPLPTEDYGLSSSARMNSQYGSANSQVPASQERFASNSSTSGILKNLIPSHHKSQSVSVVERIFSQKYHDTSILDVYNEDSFVDGTAAVGAQ</sequence>
<keyword evidence="2" id="KW-1185">Reference proteome</keyword>
<organism evidence="1 2">
    <name type="scientific">Ambrosiozyma monospora</name>
    <name type="common">Yeast</name>
    <name type="synonym">Endomycopsis monosporus</name>
    <dbReference type="NCBI Taxonomy" id="43982"/>
    <lineage>
        <taxon>Eukaryota</taxon>
        <taxon>Fungi</taxon>
        <taxon>Dikarya</taxon>
        <taxon>Ascomycota</taxon>
        <taxon>Saccharomycotina</taxon>
        <taxon>Pichiomycetes</taxon>
        <taxon>Pichiales</taxon>
        <taxon>Pichiaceae</taxon>
        <taxon>Ambrosiozyma</taxon>
    </lineage>
</organism>
<comment type="caution">
    <text evidence="1">The sequence shown here is derived from an EMBL/GenBank/DDBJ whole genome shotgun (WGS) entry which is preliminary data.</text>
</comment>
<name>A0ACB5T351_AMBMO</name>
<reference evidence="1" key="1">
    <citation type="submission" date="2023-04" db="EMBL/GenBank/DDBJ databases">
        <title>Ambrosiozyma monospora NBRC 10751.</title>
        <authorList>
            <person name="Ichikawa N."/>
            <person name="Sato H."/>
            <person name="Tonouchi N."/>
        </authorList>
    </citation>
    <scope>NUCLEOTIDE SEQUENCE</scope>
    <source>
        <strain evidence="1">NBRC 10751</strain>
    </source>
</reference>
<evidence type="ECO:0000313" key="1">
    <source>
        <dbReference type="EMBL" id="GME79184.1"/>
    </source>
</evidence>
<accession>A0ACB5T351</accession>
<dbReference type="EMBL" id="BSXS01002479">
    <property type="protein sequence ID" value="GME79184.1"/>
    <property type="molecule type" value="Genomic_DNA"/>
</dbReference>
<proteinExistence type="predicted"/>
<protein>
    <submittedName>
        <fullName evidence="1">Unnamed protein product</fullName>
    </submittedName>
</protein>